<keyword evidence="8" id="KW-1185">Reference proteome</keyword>
<evidence type="ECO:0000256" key="4">
    <source>
        <dbReference type="ARBA" id="ARBA00023140"/>
    </source>
</evidence>
<evidence type="ECO:0000313" key="7">
    <source>
        <dbReference type="EMBL" id="OXA59189.1"/>
    </source>
</evidence>
<comment type="subcellular location">
    <subcellularLocation>
        <location evidence="1">Peroxisome</location>
    </subcellularLocation>
</comment>
<keyword evidence="5" id="KW-0732">Signal</keyword>
<dbReference type="InterPro" id="IPR036318">
    <property type="entry name" value="FAD-bd_PCMH-like_sf"/>
</dbReference>
<evidence type="ECO:0000256" key="3">
    <source>
        <dbReference type="ARBA" id="ARBA00022827"/>
    </source>
</evidence>
<dbReference type="InterPro" id="IPR016167">
    <property type="entry name" value="FAD-bd_PCMH_sub1"/>
</dbReference>
<dbReference type="GO" id="GO:0005777">
    <property type="term" value="C:peroxisome"/>
    <property type="evidence" value="ECO:0007669"/>
    <property type="project" value="UniProtKB-SubCell"/>
</dbReference>
<dbReference type="OrthoDB" id="8248937at2759"/>
<dbReference type="InterPro" id="IPR016164">
    <property type="entry name" value="FAD-linked_Oxase-like_C"/>
</dbReference>
<reference evidence="7 8" key="1">
    <citation type="submission" date="2015-12" db="EMBL/GenBank/DDBJ databases">
        <title>The genome of Folsomia candida.</title>
        <authorList>
            <person name="Faddeeva A."/>
            <person name="Derks M.F."/>
            <person name="Anvar Y."/>
            <person name="Smit S."/>
            <person name="Van Straalen N."/>
            <person name="Roelofs D."/>
        </authorList>
    </citation>
    <scope>NUCLEOTIDE SEQUENCE [LARGE SCALE GENOMIC DNA]</scope>
    <source>
        <strain evidence="7 8">VU population</strain>
        <tissue evidence="7">Whole body</tissue>
    </source>
</reference>
<dbReference type="Gene3D" id="3.30.43.10">
    <property type="entry name" value="Uridine Diphospho-n-acetylenolpyruvylglucosamine Reductase, domain 2"/>
    <property type="match status" value="1"/>
</dbReference>
<dbReference type="InterPro" id="IPR006094">
    <property type="entry name" value="Oxid_FAD_bind_N"/>
</dbReference>
<dbReference type="Pfam" id="PF09129">
    <property type="entry name" value="Chol_subst-bind"/>
    <property type="match status" value="1"/>
</dbReference>
<dbReference type="Proteomes" id="UP000198287">
    <property type="component" value="Unassembled WGS sequence"/>
</dbReference>
<protein>
    <submittedName>
        <fullName evidence="7">D-arabinono-1,4-lactone oxidase</fullName>
    </submittedName>
</protein>
<dbReference type="PANTHER" id="PTHR43762">
    <property type="entry name" value="L-GULONOLACTONE OXIDASE"/>
    <property type="match status" value="1"/>
</dbReference>
<keyword evidence="3" id="KW-0274">FAD</keyword>
<name>A0A226ENW6_FOLCA</name>
<evidence type="ECO:0000256" key="1">
    <source>
        <dbReference type="ARBA" id="ARBA00004275"/>
    </source>
</evidence>
<dbReference type="Gene3D" id="3.40.462.10">
    <property type="entry name" value="FAD-linked oxidases, C-terminal domain"/>
    <property type="match status" value="1"/>
</dbReference>
<evidence type="ECO:0000256" key="2">
    <source>
        <dbReference type="ARBA" id="ARBA00022630"/>
    </source>
</evidence>
<proteinExistence type="predicted"/>
<dbReference type="GO" id="GO:0016899">
    <property type="term" value="F:oxidoreductase activity, acting on the CH-OH group of donors, oxygen as acceptor"/>
    <property type="evidence" value="ECO:0007669"/>
    <property type="project" value="InterPro"/>
</dbReference>
<dbReference type="PROSITE" id="PS51387">
    <property type="entry name" value="FAD_PCMH"/>
    <property type="match status" value="1"/>
</dbReference>
<keyword evidence="2" id="KW-0285">Flavoprotein</keyword>
<dbReference type="SUPFAM" id="SSF56176">
    <property type="entry name" value="FAD-binding/transporter-associated domain-like"/>
    <property type="match status" value="1"/>
</dbReference>
<evidence type="ECO:0000256" key="5">
    <source>
        <dbReference type="SAM" id="SignalP"/>
    </source>
</evidence>
<accession>A0A226ENW6</accession>
<feature type="domain" description="FAD-binding PCMH-type" evidence="6">
    <location>
        <begin position="82"/>
        <end position="270"/>
    </location>
</feature>
<comment type="caution">
    <text evidence="7">The sequence shown here is derived from an EMBL/GenBank/DDBJ whole genome shotgun (WGS) entry which is preliminary data.</text>
</comment>
<dbReference type="Gene3D" id="3.30.465.10">
    <property type="match status" value="1"/>
</dbReference>
<keyword evidence="4" id="KW-0576">Peroxisome</keyword>
<dbReference type="SUPFAM" id="SSF55103">
    <property type="entry name" value="FAD-linked oxidases, C-terminal domain"/>
    <property type="match status" value="1"/>
</dbReference>
<gene>
    <name evidence="7" type="ORF">Fcan01_04920</name>
</gene>
<evidence type="ECO:0000313" key="8">
    <source>
        <dbReference type="Proteomes" id="UP000198287"/>
    </source>
</evidence>
<dbReference type="Pfam" id="PF01565">
    <property type="entry name" value="FAD_binding_4"/>
    <property type="match status" value="1"/>
</dbReference>
<dbReference type="InterPro" id="IPR015213">
    <property type="entry name" value="Cholesterol_OX_subst-bd"/>
</dbReference>
<dbReference type="InterPro" id="IPR016170">
    <property type="entry name" value="Cytok_DH_C_sf"/>
</dbReference>
<dbReference type="GO" id="GO:0071949">
    <property type="term" value="F:FAD binding"/>
    <property type="evidence" value="ECO:0007669"/>
    <property type="project" value="InterPro"/>
</dbReference>
<dbReference type="InterPro" id="IPR010031">
    <property type="entry name" value="FAD_lactone_oxidase-like"/>
</dbReference>
<feature type="signal peptide" evidence="5">
    <location>
        <begin position="1"/>
        <end position="18"/>
    </location>
</feature>
<organism evidence="7 8">
    <name type="scientific">Folsomia candida</name>
    <name type="common">Springtail</name>
    <dbReference type="NCBI Taxonomy" id="158441"/>
    <lineage>
        <taxon>Eukaryota</taxon>
        <taxon>Metazoa</taxon>
        <taxon>Ecdysozoa</taxon>
        <taxon>Arthropoda</taxon>
        <taxon>Hexapoda</taxon>
        <taxon>Collembola</taxon>
        <taxon>Entomobryomorpha</taxon>
        <taxon>Isotomoidea</taxon>
        <taxon>Isotomidae</taxon>
        <taxon>Proisotominae</taxon>
        <taxon>Folsomia</taxon>
    </lineage>
</organism>
<dbReference type="InterPro" id="IPR016166">
    <property type="entry name" value="FAD-bd_PCMH"/>
</dbReference>
<sequence length="335" mass="37345">MSLKLLVLFWICLTPAFGDQFLNELRADTWADRLASFPSQILQSAVGTFSNSSGVPSGCGKPPNFPLGITLLSSDFLNWSELLNMRSLWAAEPETPEDVVTLANWAYKHGYSLRPRGYSHSWAPLTVTPASQCSRTLIVDTTKHLTAMRMLTNSSGLHAPINVLTQTGASWEDLLNYLESKNLGIFSFPAVGKMTIGGTLAVGAHGTGFPTRAAKLDTGFRTGDAVVWDYKKNEYALRTFTRLQDEDMRAFLVHLGRAFITQVSLMVGPNYNLRCQSITNIRADALFSRDHDNENALANFVENYDRVEAQFFPYTDRTWLKLWTEEKVKSGNALT</sequence>
<dbReference type="PANTHER" id="PTHR43762:SF1">
    <property type="entry name" value="D-ARABINONO-1,4-LACTONE OXIDASE"/>
    <property type="match status" value="1"/>
</dbReference>
<evidence type="ECO:0000259" key="6">
    <source>
        <dbReference type="PROSITE" id="PS51387"/>
    </source>
</evidence>
<feature type="chain" id="PRO_5013279767" evidence="5">
    <location>
        <begin position="19"/>
        <end position="335"/>
    </location>
</feature>
<dbReference type="EMBL" id="LNIX01000002">
    <property type="protein sequence ID" value="OXA59189.1"/>
    <property type="molecule type" value="Genomic_DNA"/>
</dbReference>
<dbReference type="InterPro" id="IPR016169">
    <property type="entry name" value="FAD-bd_PCMH_sub2"/>
</dbReference>
<dbReference type="AlphaFoldDB" id="A0A226ENW6"/>